<protein>
    <recommendedName>
        <fullName evidence="5">Tat pathway signal sequence</fullName>
    </recommendedName>
</protein>
<dbReference type="AlphaFoldDB" id="A0A9P4R3U8"/>
<evidence type="ECO:0000313" key="3">
    <source>
        <dbReference type="EMBL" id="KAF2736297.1"/>
    </source>
</evidence>
<keyword evidence="4" id="KW-1185">Reference proteome</keyword>
<comment type="similarity">
    <text evidence="2">Belongs to the ustYa family.</text>
</comment>
<evidence type="ECO:0000256" key="1">
    <source>
        <dbReference type="ARBA" id="ARBA00004685"/>
    </source>
</evidence>
<organism evidence="3 4">
    <name type="scientific">Polyplosphaeria fusca</name>
    <dbReference type="NCBI Taxonomy" id="682080"/>
    <lineage>
        <taxon>Eukaryota</taxon>
        <taxon>Fungi</taxon>
        <taxon>Dikarya</taxon>
        <taxon>Ascomycota</taxon>
        <taxon>Pezizomycotina</taxon>
        <taxon>Dothideomycetes</taxon>
        <taxon>Pleosporomycetidae</taxon>
        <taxon>Pleosporales</taxon>
        <taxon>Tetraplosphaeriaceae</taxon>
        <taxon>Polyplosphaeria</taxon>
    </lineage>
</organism>
<dbReference type="PANTHER" id="PTHR33365">
    <property type="entry name" value="YALI0B05434P"/>
    <property type="match status" value="1"/>
</dbReference>
<dbReference type="InterPro" id="IPR021765">
    <property type="entry name" value="UstYa-like"/>
</dbReference>
<reference evidence="3" key="1">
    <citation type="journal article" date="2020" name="Stud. Mycol.">
        <title>101 Dothideomycetes genomes: a test case for predicting lifestyles and emergence of pathogens.</title>
        <authorList>
            <person name="Haridas S."/>
            <person name="Albert R."/>
            <person name="Binder M."/>
            <person name="Bloem J."/>
            <person name="Labutti K."/>
            <person name="Salamov A."/>
            <person name="Andreopoulos B."/>
            <person name="Baker S."/>
            <person name="Barry K."/>
            <person name="Bills G."/>
            <person name="Bluhm B."/>
            <person name="Cannon C."/>
            <person name="Castanera R."/>
            <person name="Culley D."/>
            <person name="Daum C."/>
            <person name="Ezra D."/>
            <person name="Gonzalez J."/>
            <person name="Henrissat B."/>
            <person name="Kuo A."/>
            <person name="Liang C."/>
            <person name="Lipzen A."/>
            <person name="Lutzoni F."/>
            <person name="Magnuson J."/>
            <person name="Mondo S."/>
            <person name="Nolan M."/>
            <person name="Ohm R."/>
            <person name="Pangilinan J."/>
            <person name="Park H.-J."/>
            <person name="Ramirez L."/>
            <person name="Alfaro M."/>
            <person name="Sun H."/>
            <person name="Tritt A."/>
            <person name="Yoshinaga Y."/>
            <person name="Zwiers L.-H."/>
            <person name="Turgeon B."/>
            <person name="Goodwin S."/>
            <person name="Spatafora J."/>
            <person name="Crous P."/>
            <person name="Grigoriev I."/>
        </authorList>
    </citation>
    <scope>NUCLEOTIDE SEQUENCE</scope>
    <source>
        <strain evidence="3">CBS 125425</strain>
    </source>
</reference>
<evidence type="ECO:0000256" key="2">
    <source>
        <dbReference type="ARBA" id="ARBA00035112"/>
    </source>
</evidence>
<accession>A0A9P4R3U8</accession>
<dbReference type="Proteomes" id="UP000799444">
    <property type="component" value="Unassembled WGS sequence"/>
</dbReference>
<comment type="caution">
    <text evidence="3">The sequence shown here is derived from an EMBL/GenBank/DDBJ whole genome shotgun (WGS) entry which is preliminary data.</text>
</comment>
<dbReference type="Pfam" id="PF11807">
    <property type="entry name" value="UstYa"/>
    <property type="match status" value="1"/>
</dbReference>
<name>A0A9P4R3U8_9PLEO</name>
<dbReference type="GO" id="GO:0043386">
    <property type="term" value="P:mycotoxin biosynthetic process"/>
    <property type="evidence" value="ECO:0007669"/>
    <property type="project" value="InterPro"/>
</dbReference>
<evidence type="ECO:0008006" key="5">
    <source>
        <dbReference type="Google" id="ProtNLM"/>
    </source>
</evidence>
<dbReference type="OrthoDB" id="3687641at2759"/>
<dbReference type="EMBL" id="ML996126">
    <property type="protein sequence ID" value="KAF2736297.1"/>
    <property type="molecule type" value="Genomic_DNA"/>
</dbReference>
<proteinExistence type="inferred from homology"/>
<sequence length="196" mass="23226">APAWEAIRYKTVEYEGTFDLKSIYKGEPRPELDEAWNGLIHAGITKIPRAEAAQLVNWTVPIPGDEDHYVVMLDVFHQLHCLNIIRRALYPTRYNMQMWDGAHLRPIDNEHLEHCVDSLRQLVTCHSDISTHYWRWEDWHKKPGSRVYSQTTHTCRKFEKIQEWAVERRLRDFDFFTKVEDPLRPEGGRREGNGVM</sequence>
<evidence type="ECO:0000313" key="4">
    <source>
        <dbReference type="Proteomes" id="UP000799444"/>
    </source>
</evidence>
<gene>
    <name evidence="3" type="ORF">EJ04DRAFT_433225</name>
</gene>
<feature type="non-terminal residue" evidence="3">
    <location>
        <position position="1"/>
    </location>
</feature>
<dbReference type="PANTHER" id="PTHR33365:SF4">
    <property type="entry name" value="CYCLOCHLOROTINE BIOSYNTHESIS PROTEIN O"/>
    <property type="match status" value="1"/>
</dbReference>
<comment type="pathway">
    <text evidence="1">Mycotoxin biosynthesis.</text>
</comment>